<keyword evidence="2" id="KW-1185">Reference proteome</keyword>
<organism evidence="1 2">
    <name type="scientific">Hoylesella shahii DSM 15611 = JCM 12083</name>
    <dbReference type="NCBI Taxonomy" id="1122991"/>
    <lineage>
        <taxon>Bacteria</taxon>
        <taxon>Pseudomonadati</taxon>
        <taxon>Bacteroidota</taxon>
        <taxon>Bacteroidia</taxon>
        <taxon>Bacteroidales</taxon>
        <taxon>Prevotellaceae</taxon>
        <taxon>Hoylesella</taxon>
    </lineage>
</organism>
<comment type="caution">
    <text evidence="1">The sequence shown here is derived from an EMBL/GenBank/DDBJ whole genome shotgun (WGS) entry which is preliminary data.</text>
</comment>
<gene>
    <name evidence="1" type="ORF">EJ73_01522</name>
</gene>
<evidence type="ECO:0000313" key="1">
    <source>
        <dbReference type="EMBL" id="PXX21740.1"/>
    </source>
</evidence>
<accession>A0A318HYG9</accession>
<sequence length="54" mass="5930">MTDFDLIVALCCFVFNHAYGVAIRQSGVNDCPISFSLLLWVSHLKCAKNVIQAG</sequence>
<protein>
    <submittedName>
        <fullName evidence="1">Uncharacterized protein</fullName>
    </submittedName>
</protein>
<dbReference type="Proteomes" id="UP000248314">
    <property type="component" value="Unassembled WGS sequence"/>
</dbReference>
<evidence type="ECO:0000313" key="2">
    <source>
        <dbReference type="Proteomes" id="UP000248314"/>
    </source>
</evidence>
<reference evidence="1 2" key="1">
    <citation type="submission" date="2018-05" db="EMBL/GenBank/DDBJ databases">
        <title>Genomic Encyclopedia of Type Strains, Phase I: the one thousand microbial genomes (KMG-I) project.</title>
        <authorList>
            <person name="Kyrpides N."/>
        </authorList>
    </citation>
    <scope>NUCLEOTIDE SEQUENCE [LARGE SCALE GENOMIC DNA]</scope>
    <source>
        <strain evidence="1 2">DSM 15611</strain>
    </source>
</reference>
<name>A0A318HYG9_9BACT</name>
<dbReference type="AlphaFoldDB" id="A0A318HYG9"/>
<proteinExistence type="predicted"/>
<dbReference type="EMBL" id="QJJX01000016">
    <property type="protein sequence ID" value="PXX21740.1"/>
    <property type="molecule type" value="Genomic_DNA"/>
</dbReference>